<protein>
    <recommendedName>
        <fullName evidence="4">Secreted protein</fullName>
    </recommendedName>
</protein>
<feature type="signal peptide" evidence="1">
    <location>
        <begin position="1"/>
        <end position="22"/>
    </location>
</feature>
<evidence type="ECO:0000313" key="2">
    <source>
        <dbReference type="EMBL" id="GHG02073.1"/>
    </source>
</evidence>
<dbReference type="EMBL" id="BNBE01000001">
    <property type="protein sequence ID" value="GHG02073.1"/>
    <property type="molecule type" value="Genomic_DNA"/>
</dbReference>
<dbReference type="RefSeq" id="WP_190042063.1">
    <property type="nucleotide sequence ID" value="NZ_BNBE01000001.1"/>
</dbReference>
<evidence type="ECO:0000256" key="1">
    <source>
        <dbReference type="SAM" id="SignalP"/>
    </source>
</evidence>
<keyword evidence="3" id="KW-1185">Reference proteome</keyword>
<reference evidence="2" key="2">
    <citation type="submission" date="2020-09" db="EMBL/GenBank/DDBJ databases">
        <authorList>
            <person name="Sun Q."/>
            <person name="Ohkuma M."/>
        </authorList>
    </citation>
    <scope>NUCLEOTIDE SEQUENCE</scope>
    <source>
        <strain evidence="2">JCM 4122</strain>
    </source>
</reference>
<sequence>MKKTLRALVPVLLLLAVTGCDRFEPRGGEPLVPMPDHVPKGPVYASADEVVAALERAGLPCEVIRQPGTSTADCTTEIGGTGVENQIQVLNTTDFSRDEVGDSIDSWRSGGTTIVAAGNWFVRVLPNQEARYSQRIAEALGAVVLPPPYPLPDIPEEPAYATVGALADALEGAGLCVGRKEVDEETAYCGTRLPKGDPSCPRSSLLKRYDSVRERDDALRLHIRNGLVPAEIVTAGRWTAVYCDPAEARRAADALGGALVHHEAGSGPAG</sequence>
<accession>A0A919BMW2</accession>
<dbReference type="PROSITE" id="PS51257">
    <property type="entry name" value="PROKAR_LIPOPROTEIN"/>
    <property type="match status" value="1"/>
</dbReference>
<gene>
    <name evidence="2" type="ORF">GCM10017667_37160</name>
</gene>
<comment type="caution">
    <text evidence="2">The sequence shown here is derived from an EMBL/GenBank/DDBJ whole genome shotgun (WGS) entry which is preliminary data.</text>
</comment>
<evidence type="ECO:0008006" key="4">
    <source>
        <dbReference type="Google" id="ProtNLM"/>
    </source>
</evidence>
<proteinExistence type="predicted"/>
<reference evidence="2" key="1">
    <citation type="journal article" date="2014" name="Int. J. Syst. Evol. Microbiol.">
        <title>Complete genome sequence of Corynebacterium casei LMG S-19264T (=DSM 44701T), isolated from a smear-ripened cheese.</title>
        <authorList>
            <consortium name="US DOE Joint Genome Institute (JGI-PGF)"/>
            <person name="Walter F."/>
            <person name="Albersmeier A."/>
            <person name="Kalinowski J."/>
            <person name="Ruckert C."/>
        </authorList>
    </citation>
    <scope>NUCLEOTIDE SEQUENCE</scope>
    <source>
        <strain evidence="2">JCM 4122</strain>
    </source>
</reference>
<name>A0A919BMW2_STRFL</name>
<feature type="chain" id="PRO_5038810971" description="Secreted protein" evidence="1">
    <location>
        <begin position="23"/>
        <end position="270"/>
    </location>
</feature>
<organism evidence="2 3">
    <name type="scientific">Streptomyces filamentosus</name>
    <name type="common">Streptomyces roseosporus</name>
    <dbReference type="NCBI Taxonomy" id="67294"/>
    <lineage>
        <taxon>Bacteria</taxon>
        <taxon>Bacillati</taxon>
        <taxon>Actinomycetota</taxon>
        <taxon>Actinomycetes</taxon>
        <taxon>Kitasatosporales</taxon>
        <taxon>Streptomycetaceae</taxon>
        <taxon>Streptomyces</taxon>
    </lineage>
</organism>
<dbReference type="AlphaFoldDB" id="A0A919BMW2"/>
<keyword evidence="1" id="KW-0732">Signal</keyword>
<dbReference type="Proteomes" id="UP000632849">
    <property type="component" value="Unassembled WGS sequence"/>
</dbReference>
<evidence type="ECO:0000313" key="3">
    <source>
        <dbReference type="Proteomes" id="UP000632849"/>
    </source>
</evidence>